<keyword evidence="2" id="KW-0597">Phosphoprotein</keyword>
<dbReference type="InterPro" id="IPR009081">
    <property type="entry name" value="PP-bd_ACP"/>
</dbReference>
<dbReference type="InterPro" id="IPR036736">
    <property type="entry name" value="ACP-like_sf"/>
</dbReference>
<evidence type="ECO:0000259" key="3">
    <source>
        <dbReference type="PROSITE" id="PS50075"/>
    </source>
</evidence>
<protein>
    <submittedName>
        <fullName evidence="4">Acyl carrier protein</fullName>
    </submittedName>
</protein>
<dbReference type="Pfam" id="PF00550">
    <property type="entry name" value="PP-binding"/>
    <property type="match status" value="1"/>
</dbReference>
<dbReference type="Proteomes" id="UP001597497">
    <property type="component" value="Unassembled WGS sequence"/>
</dbReference>
<name>A0ABW5RE44_9BACL</name>
<feature type="domain" description="Carrier" evidence="3">
    <location>
        <begin position="3"/>
        <end position="81"/>
    </location>
</feature>
<evidence type="ECO:0000313" key="5">
    <source>
        <dbReference type="Proteomes" id="UP001597497"/>
    </source>
</evidence>
<dbReference type="Gene3D" id="1.10.1200.10">
    <property type="entry name" value="ACP-like"/>
    <property type="match status" value="1"/>
</dbReference>
<reference evidence="5" key="1">
    <citation type="journal article" date="2019" name="Int. J. Syst. Evol. Microbiol.">
        <title>The Global Catalogue of Microorganisms (GCM) 10K type strain sequencing project: providing services to taxonomists for standard genome sequencing and annotation.</title>
        <authorList>
            <consortium name="The Broad Institute Genomics Platform"/>
            <consortium name="The Broad Institute Genome Sequencing Center for Infectious Disease"/>
            <person name="Wu L."/>
            <person name="Ma J."/>
        </authorList>
    </citation>
    <scope>NUCLEOTIDE SEQUENCE [LARGE SCALE GENOMIC DNA]</scope>
    <source>
        <strain evidence="5">KCTC 33676</strain>
    </source>
</reference>
<comment type="caution">
    <text evidence="4">The sequence shown here is derived from an EMBL/GenBank/DDBJ whole genome shotgun (WGS) entry which is preliminary data.</text>
</comment>
<evidence type="ECO:0000313" key="4">
    <source>
        <dbReference type="EMBL" id="MFD2673337.1"/>
    </source>
</evidence>
<dbReference type="InterPro" id="IPR006162">
    <property type="entry name" value="Ppantetheine_attach_site"/>
</dbReference>
<dbReference type="PROSITE" id="PS00012">
    <property type="entry name" value="PHOSPHOPANTETHEINE"/>
    <property type="match status" value="1"/>
</dbReference>
<keyword evidence="5" id="KW-1185">Reference proteome</keyword>
<dbReference type="PROSITE" id="PS50075">
    <property type="entry name" value="CARRIER"/>
    <property type="match status" value="1"/>
</dbReference>
<accession>A0ABW5RE44</accession>
<evidence type="ECO:0000256" key="2">
    <source>
        <dbReference type="ARBA" id="ARBA00022553"/>
    </source>
</evidence>
<organism evidence="4 5">
    <name type="scientific">Marinicrinis sediminis</name>
    <dbReference type="NCBI Taxonomy" id="1652465"/>
    <lineage>
        <taxon>Bacteria</taxon>
        <taxon>Bacillati</taxon>
        <taxon>Bacillota</taxon>
        <taxon>Bacilli</taxon>
        <taxon>Bacillales</taxon>
        <taxon>Paenibacillaceae</taxon>
    </lineage>
</organism>
<dbReference type="SUPFAM" id="SSF47336">
    <property type="entry name" value="ACP-like"/>
    <property type="match status" value="1"/>
</dbReference>
<gene>
    <name evidence="4" type="ORF">ACFSUC_17315</name>
</gene>
<dbReference type="EMBL" id="JBHUMM010000043">
    <property type="protein sequence ID" value="MFD2673337.1"/>
    <property type="molecule type" value="Genomic_DNA"/>
</dbReference>
<proteinExistence type="predicted"/>
<evidence type="ECO:0000256" key="1">
    <source>
        <dbReference type="ARBA" id="ARBA00022450"/>
    </source>
</evidence>
<keyword evidence="1" id="KW-0596">Phosphopantetheine</keyword>
<dbReference type="RefSeq" id="WP_379930904.1">
    <property type="nucleotide sequence ID" value="NZ_JBHUMM010000043.1"/>
</dbReference>
<sequence length="84" mass="9579">MSMQDDKLQERIMNCLEEILPSTVTVTAESNLWELGINSMTFIRLVVALEEALDIEIEDESIYLEHFRNVESIKALVSPYVSSS</sequence>